<comment type="caution">
    <text evidence="5">The sequence shown here is derived from an EMBL/GenBank/DDBJ whole genome shotgun (WGS) entry which is preliminary data.</text>
</comment>
<gene>
    <name evidence="5" type="ORF">ACFFSA_03180</name>
</gene>
<keyword evidence="6" id="KW-1185">Reference proteome</keyword>
<reference evidence="5 6" key="1">
    <citation type="submission" date="2024-09" db="EMBL/GenBank/DDBJ databases">
        <authorList>
            <person name="Sun Q."/>
            <person name="Mori K."/>
        </authorList>
    </citation>
    <scope>NUCLEOTIDE SEQUENCE [LARGE SCALE GENOMIC DNA]</scope>
    <source>
        <strain evidence="5 6">JCM 3143</strain>
    </source>
</reference>
<dbReference type="Proteomes" id="UP001589532">
    <property type="component" value="Unassembled WGS sequence"/>
</dbReference>
<keyword evidence="1" id="KW-0805">Transcription regulation</keyword>
<feature type="domain" description="HTH luxR-type" evidence="4">
    <location>
        <begin position="143"/>
        <end position="208"/>
    </location>
</feature>
<dbReference type="InterPro" id="IPR036388">
    <property type="entry name" value="WH-like_DNA-bd_sf"/>
</dbReference>
<evidence type="ECO:0000313" key="6">
    <source>
        <dbReference type="Proteomes" id="UP001589532"/>
    </source>
</evidence>
<dbReference type="RefSeq" id="WP_345001890.1">
    <property type="nucleotide sequence ID" value="NZ_BAAAXV010000009.1"/>
</dbReference>
<evidence type="ECO:0000256" key="1">
    <source>
        <dbReference type="ARBA" id="ARBA00023015"/>
    </source>
</evidence>
<keyword evidence="2" id="KW-0238">DNA-binding</keyword>
<dbReference type="InterPro" id="IPR000792">
    <property type="entry name" value="Tscrpt_reg_LuxR_C"/>
</dbReference>
<proteinExistence type="predicted"/>
<dbReference type="PANTHER" id="PTHR43214:SF24">
    <property type="entry name" value="TRANSCRIPTIONAL REGULATORY PROTEIN NARL-RELATED"/>
    <property type="match status" value="1"/>
</dbReference>
<dbReference type="SMART" id="SM00421">
    <property type="entry name" value="HTH_LUXR"/>
    <property type="match status" value="1"/>
</dbReference>
<dbReference type="Pfam" id="PF00196">
    <property type="entry name" value="GerE"/>
    <property type="match status" value="1"/>
</dbReference>
<dbReference type="SUPFAM" id="SSF46894">
    <property type="entry name" value="C-terminal effector domain of the bipartite response regulators"/>
    <property type="match status" value="1"/>
</dbReference>
<evidence type="ECO:0000259" key="4">
    <source>
        <dbReference type="PROSITE" id="PS50043"/>
    </source>
</evidence>
<dbReference type="InterPro" id="IPR016032">
    <property type="entry name" value="Sig_transdc_resp-reg_C-effctor"/>
</dbReference>
<dbReference type="PANTHER" id="PTHR43214">
    <property type="entry name" value="TWO-COMPONENT RESPONSE REGULATOR"/>
    <property type="match status" value="1"/>
</dbReference>
<evidence type="ECO:0000313" key="5">
    <source>
        <dbReference type="EMBL" id="MFB9622071.1"/>
    </source>
</evidence>
<dbReference type="EMBL" id="JBHMBW010000002">
    <property type="protein sequence ID" value="MFB9622071.1"/>
    <property type="molecule type" value="Genomic_DNA"/>
</dbReference>
<dbReference type="Gene3D" id="1.10.10.10">
    <property type="entry name" value="Winged helix-like DNA-binding domain superfamily/Winged helix DNA-binding domain"/>
    <property type="match status" value="1"/>
</dbReference>
<protein>
    <submittedName>
        <fullName evidence="5">LuxR C-terminal-related transcriptional regulator</fullName>
    </submittedName>
</protein>
<dbReference type="PRINTS" id="PR00038">
    <property type="entry name" value="HTHLUXR"/>
</dbReference>
<dbReference type="InterPro" id="IPR039420">
    <property type="entry name" value="WalR-like"/>
</dbReference>
<keyword evidence="3" id="KW-0804">Transcription</keyword>
<dbReference type="CDD" id="cd06170">
    <property type="entry name" value="LuxR_C_like"/>
    <property type="match status" value="1"/>
</dbReference>
<evidence type="ECO:0000256" key="3">
    <source>
        <dbReference type="ARBA" id="ARBA00023163"/>
    </source>
</evidence>
<name>A0ABV5RRM4_9ACTN</name>
<evidence type="ECO:0000256" key="2">
    <source>
        <dbReference type="ARBA" id="ARBA00023125"/>
    </source>
</evidence>
<accession>A0ABV5RRM4</accession>
<sequence>MLIPAAPRGPQVQRIPADQVGTRVRELLSRARHEHLAMYDAMTVDDEAVQRSLPGARERRARGVLLRTMAPIGAATPAVTADDLAVLDGDHRRAAELPTSLTVLDRRVALLPARQDDPEAGYLEIWSRPLVAGLIALFDRHWSAAPPPALSCREREVVALLAEGWTDTVVARRLGISERTVTATVRALMDRYGARSRFQLALELSRVDAEPGSVS</sequence>
<dbReference type="PROSITE" id="PS50043">
    <property type="entry name" value="HTH_LUXR_2"/>
    <property type="match status" value="1"/>
</dbReference>
<organism evidence="5 6">
    <name type="scientific">Nonomuraea helvata</name>
    <dbReference type="NCBI Taxonomy" id="37484"/>
    <lineage>
        <taxon>Bacteria</taxon>
        <taxon>Bacillati</taxon>
        <taxon>Actinomycetota</taxon>
        <taxon>Actinomycetes</taxon>
        <taxon>Streptosporangiales</taxon>
        <taxon>Streptosporangiaceae</taxon>
        <taxon>Nonomuraea</taxon>
    </lineage>
</organism>